<keyword evidence="1" id="KW-0812">Transmembrane</keyword>
<dbReference type="PROSITE" id="PS51257">
    <property type="entry name" value="PROKAR_LIPOPROTEIN"/>
    <property type="match status" value="1"/>
</dbReference>
<feature type="transmembrane region" description="Helical" evidence="1">
    <location>
        <begin position="65"/>
        <end position="84"/>
    </location>
</feature>
<evidence type="ECO:0000256" key="1">
    <source>
        <dbReference type="SAM" id="Phobius"/>
    </source>
</evidence>
<proteinExistence type="predicted"/>
<reference evidence="2" key="1">
    <citation type="submission" date="2019-11" db="EMBL/GenBank/DDBJ databases">
        <authorList>
            <consortium name="PulseNet: The National Subtyping Network for Foodborne Disease Surveillance"/>
            <person name="Tarr C.L."/>
            <person name="Trees E."/>
            <person name="Katz L.S."/>
            <person name="Carleton-Romer H.A."/>
            <person name="Stroika S."/>
            <person name="Kucerova Z."/>
            <person name="Roache K.F."/>
            <person name="Sabol A.L."/>
            <person name="Besser J."/>
            <person name="Gerner-Smidt P."/>
        </authorList>
    </citation>
    <scope>NUCLEOTIDE SEQUENCE</scope>
    <source>
        <strain evidence="2">PNUSAV001129</strain>
    </source>
</reference>
<comment type="caution">
    <text evidence="2">The sequence shown here is derived from an EMBL/GenBank/DDBJ whole genome shotgun (WGS) entry which is preliminary data.</text>
</comment>
<feature type="transmembrane region" description="Helical" evidence="1">
    <location>
        <begin position="28"/>
        <end position="45"/>
    </location>
</feature>
<accession>A0AA36XQ28</accession>
<feature type="transmembrane region" description="Helical" evidence="1">
    <location>
        <begin position="5"/>
        <end position="22"/>
    </location>
</feature>
<sequence>MKDLVRVLVLFSMITSCFWVGAVFDNDVVISFISMLVGILFYPVFKLEILPCTGVKSIKHGIKDMPIWGGILLSGLFMFIPLTFKPELANFYASYEKMVKGSSFSIMGLSEWLNFIELTLLLFLGGLYLLLVYLSFQITVKKVVDSVFEN</sequence>
<dbReference type="AlphaFoldDB" id="A0AA36XQ28"/>
<protein>
    <submittedName>
        <fullName evidence="2">Uncharacterized protein</fullName>
    </submittedName>
</protein>
<name>A0AA36XQ28_VIBAL</name>
<organism evidence="2 3">
    <name type="scientific">Vibrio alginolyticus</name>
    <dbReference type="NCBI Taxonomy" id="663"/>
    <lineage>
        <taxon>Bacteria</taxon>
        <taxon>Pseudomonadati</taxon>
        <taxon>Pseudomonadota</taxon>
        <taxon>Gammaproteobacteria</taxon>
        <taxon>Vibrionales</taxon>
        <taxon>Vibrionaceae</taxon>
        <taxon>Vibrio</taxon>
    </lineage>
</organism>
<dbReference type="Proteomes" id="UP000714625">
    <property type="component" value="Unassembled WGS sequence"/>
</dbReference>
<feature type="transmembrane region" description="Helical" evidence="1">
    <location>
        <begin position="112"/>
        <end position="134"/>
    </location>
</feature>
<evidence type="ECO:0000313" key="3">
    <source>
        <dbReference type="Proteomes" id="UP000714625"/>
    </source>
</evidence>
<dbReference type="RefSeq" id="WP_053307292.1">
    <property type="nucleotide sequence ID" value="NZ_CP046812.1"/>
</dbReference>
<dbReference type="EMBL" id="AAXMUW010000054">
    <property type="protein sequence ID" value="EGQ9137400.1"/>
    <property type="molecule type" value="Genomic_DNA"/>
</dbReference>
<keyword evidence="1" id="KW-0472">Membrane</keyword>
<evidence type="ECO:0000313" key="2">
    <source>
        <dbReference type="EMBL" id="EGQ9137400.1"/>
    </source>
</evidence>
<gene>
    <name evidence="2" type="ORF">GHY86_19930</name>
</gene>
<keyword evidence="1" id="KW-1133">Transmembrane helix</keyword>